<name>E1YD61_9BACT</name>
<dbReference type="EMBL" id="FR695868">
    <property type="protein sequence ID" value="CBX28505.1"/>
    <property type="molecule type" value="Genomic_DNA"/>
</dbReference>
<keyword evidence="1" id="KW-0472">Membrane</keyword>
<feature type="transmembrane region" description="Helical" evidence="1">
    <location>
        <begin position="12"/>
        <end position="30"/>
    </location>
</feature>
<reference evidence="2" key="1">
    <citation type="journal article" date="2011" name="Environ. Microbiol.">
        <title>Genomic insights into the metabolic potential of the polycyclic aromatic hydrocarbon degrading sulfate-reducing Deltaproteobacterium N47.</title>
        <authorList>
            <person name="Bergmann F."/>
            <person name="Selesi D."/>
            <person name="Weinmaier T."/>
            <person name="Tischler P."/>
            <person name="Rattei T."/>
            <person name="Meckenstock R.U."/>
        </authorList>
    </citation>
    <scope>NUCLEOTIDE SEQUENCE</scope>
</reference>
<protein>
    <submittedName>
        <fullName evidence="2">Uncharacterized protein</fullName>
    </submittedName>
</protein>
<organism evidence="2">
    <name type="scientific">uncultured Desulfobacterium sp</name>
    <dbReference type="NCBI Taxonomy" id="201089"/>
    <lineage>
        <taxon>Bacteria</taxon>
        <taxon>Pseudomonadati</taxon>
        <taxon>Thermodesulfobacteriota</taxon>
        <taxon>Desulfobacteria</taxon>
        <taxon>Desulfobacterales</taxon>
        <taxon>Desulfobacteriaceae</taxon>
        <taxon>Desulfobacterium</taxon>
        <taxon>environmental samples</taxon>
    </lineage>
</organism>
<dbReference type="AlphaFoldDB" id="E1YD61"/>
<keyword evidence="1" id="KW-1133">Transmembrane helix</keyword>
<evidence type="ECO:0000313" key="2">
    <source>
        <dbReference type="EMBL" id="CBX28505.1"/>
    </source>
</evidence>
<proteinExistence type="predicted"/>
<gene>
    <name evidence="2" type="ORF">N47_G38290</name>
</gene>
<accession>E1YD61</accession>
<evidence type="ECO:0000256" key="1">
    <source>
        <dbReference type="SAM" id="Phobius"/>
    </source>
</evidence>
<sequence length="58" mass="7005">MSIYCNLLTKKLFCMANNGFFGLFFSIRIIKISKLKDQFQIFEKHQYLANSLFYHNIY</sequence>
<keyword evidence="1" id="KW-0812">Transmembrane</keyword>